<dbReference type="Pfam" id="PF26205">
    <property type="entry name" value="SH3_actinomycetes"/>
    <property type="match status" value="1"/>
</dbReference>
<dbReference type="SMART" id="SM00924">
    <property type="entry name" value="MgtE_N"/>
    <property type="match status" value="1"/>
</dbReference>
<evidence type="ECO:0000256" key="1">
    <source>
        <dbReference type="PROSITE-ProRule" id="PRU00703"/>
    </source>
</evidence>
<dbReference type="InterPro" id="IPR046342">
    <property type="entry name" value="CBS_dom_sf"/>
</dbReference>
<dbReference type="PANTHER" id="PTHR43773:SF1">
    <property type="entry name" value="MAGNESIUM TRANSPORTER MGTE"/>
    <property type="match status" value="1"/>
</dbReference>
<dbReference type="SUPFAM" id="SSF54631">
    <property type="entry name" value="CBS-domain pair"/>
    <property type="match status" value="1"/>
</dbReference>
<keyword evidence="1" id="KW-0129">CBS domain</keyword>
<dbReference type="CDD" id="cd04606">
    <property type="entry name" value="CBS_pair_Mg_transporter"/>
    <property type="match status" value="1"/>
</dbReference>
<reference evidence="4 5" key="1">
    <citation type="submission" date="2021-03" db="EMBL/GenBank/DDBJ databases">
        <title>Sequencing the genomes of 1000 actinobacteria strains.</title>
        <authorList>
            <person name="Klenk H.-P."/>
        </authorList>
    </citation>
    <scope>NUCLEOTIDE SEQUENCE [LARGE SCALE GENOMIC DNA]</scope>
    <source>
        <strain evidence="4 5">DSM 14564</strain>
    </source>
</reference>
<feature type="region of interest" description="Disordered" evidence="2">
    <location>
        <begin position="413"/>
        <end position="443"/>
    </location>
</feature>
<proteinExistence type="predicted"/>
<evidence type="ECO:0000259" key="3">
    <source>
        <dbReference type="PROSITE" id="PS51371"/>
    </source>
</evidence>
<dbReference type="PANTHER" id="PTHR43773">
    <property type="entry name" value="MAGNESIUM TRANSPORTER MGTE"/>
    <property type="match status" value="1"/>
</dbReference>
<dbReference type="Gene3D" id="3.10.580.10">
    <property type="entry name" value="CBS-domain"/>
    <property type="match status" value="1"/>
</dbReference>
<evidence type="ECO:0000313" key="4">
    <source>
        <dbReference type="EMBL" id="MBP2410867.1"/>
    </source>
</evidence>
<dbReference type="InterPro" id="IPR006669">
    <property type="entry name" value="MgtE_transporter"/>
</dbReference>
<dbReference type="InterPro" id="IPR000644">
    <property type="entry name" value="CBS_dom"/>
</dbReference>
<organism evidence="4 5">
    <name type="scientific">Brachybacterium fresconis</name>
    <dbReference type="NCBI Taxonomy" id="173363"/>
    <lineage>
        <taxon>Bacteria</taxon>
        <taxon>Bacillati</taxon>
        <taxon>Actinomycetota</taxon>
        <taxon>Actinomycetes</taxon>
        <taxon>Micrococcales</taxon>
        <taxon>Dermabacteraceae</taxon>
        <taxon>Brachybacterium</taxon>
    </lineage>
</organism>
<dbReference type="SMART" id="SM00116">
    <property type="entry name" value="CBS"/>
    <property type="match status" value="2"/>
</dbReference>
<dbReference type="Pfam" id="PF03448">
    <property type="entry name" value="MgtE_N"/>
    <property type="match status" value="1"/>
</dbReference>
<dbReference type="InterPro" id="IPR006668">
    <property type="entry name" value="Mg_transptr_MgtE_intracell_dom"/>
</dbReference>
<dbReference type="InterPro" id="IPR058838">
    <property type="entry name" value="SH3_actinomycetes"/>
</dbReference>
<evidence type="ECO:0000256" key="2">
    <source>
        <dbReference type="SAM" id="MobiDB-lite"/>
    </source>
</evidence>
<evidence type="ECO:0000313" key="5">
    <source>
        <dbReference type="Proteomes" id="UP000698222"/>
    </source>
</evidence>
<sequence length="443" mass="47809">MSSTAPPRFYAARLTGTTVFDPLGDVVATVRDVVVVPQARESARAVGLVVEVAAKRRAFLPITRVTAISPGQVISTGVLNVRRFEKRTGELLVIGDLLDRVVTLSDGSGEATVLDIALDQDRHKDWTVSRLFLRRRRRGGGPLGRLVSRGETITSPVAEVSGLYGTQAEQSAHLLAASYQDLNPADLGEIIQELDPKRRIELAGELADDRLADVLGELPEDIRVEVVTGLDAARAADVLDVMDPDDAADIVGELPEQVAGQLLDLMAPEEAEDVRRLLAYDEYTAGGMMTTEPLVVAPETPVAHCLAMISREALHAALASTVHVCRSPLETPTGRLLGIVHFQQLLRERPDRPVGEILDADKVAVPPTAPLSGVTREMATYNLVSIPVIDEDGRLLGAVTVDDVLDHMLPDDWREQDEPVPTTGQIDLSQIARATARDDAKEG</sequence>
<protein>
    <submittedName>
        <fullName evidence="4">CBS domain-containing protein</fullName>
    </submittedName>
</protein>
<keyword evidence="5" id="KW-1185">Reference proteome</keyword>
<gene>
    <name evidence="4" type="ORF">JOF44_003770</name>
</gene>
<accession>A0ABS4YQ06</accession>
<name>A0ABS4YQ06_9MICO</name>
<dbReference type="EMBL" id="JAGIOC010000001">
    <property type="protein sequence ID" value="MBP2410867.1"/>
    <property type="molecule type" value="Genomic_DNA"/>
</dbReference>
<feature type="domain" description="CBS" evidence="3">
    <location>
        <begin position="358"/>
        <end position="418"/>
    </location>
</feature>
<comment type="caution">
    <text evidence="4">The sequence shown here is derived from an EMBL/GenBank/DDBJ whole genome shotgun (WGS) entry which is preliminary data.</text>
</comment>
<dbReference type="Gene3D" id="1.25.60.10">
    <property type="entry name" value="MgtE N-terminal domain-like"/>
    <property type="match status" value="1"/>
</dbReference>
<dbReference type="PROSITE" id="PS51371">
    <property type="entry name" value="CBS"/>
    <property type="match status" value="2"/>
</dbReference>
<dbReference type="InterPro" id="IPR038076">
    <property type="entry name" value="MgtE_N_sf"/>
</dbReference>
<dbReference type="SUPFAM" id="SSF158791">
    <property type="entry name" value="MgtE N-terminal domain-like"/>
    <property type="match status" value="1"/>
</dbReference>
<feature type="domain" description="CBS" evidence="3">
    <location>
        <begin position="289"/>
        <end position="357"/>
    </location>
</feature>
<dbReference type="RefSeq" id="WP_209895108.1">
    <property type="nucleotide sequence ID" value="NZ_BAAAJV010000008.1"/>
</dbReference>
<dbReference type="Proteomes" id="UP000698222">
    <property type="component" value="Unassembled WGS sequence"/>
</dbReference>
<dbReference type="Pfam" id="PF00571">
    <property type="entry name" value="CBS"/>
    <property type="match status" value="2"/>
</dbReference>